<sequence>MKKNKLALTSLFLYSTIFSVSSIFAWNVDLEANIPSWTYDKVIKVELNATDAAAKTFYWFDPNGTPKDLLKYDWPITIKSSTPLIFWTFVNTDNESKIKQNDYILNFTNEIRLWTGTFFEDWMLKDVKIVNTSANSVDIGYWEVRNESWKIIVPEWTILSAWWAYDIDWMSGTWIISLFSPNEEKKDFTEVLEIKKEVAIIQTQPKKIKKVARTPKKTTVAVAAQVQAMPKEIKPQDNAITPTTGNISSNTSSLATTIAPAPDNIKAPDSQEKEPIKNNDFSNSIKASTNESWTDKGDGKFIIFWVLATAILAWAWFKFIKRNN</sequence>
<evidence type="ECO:0000313" key="2">
    <source>
        <dbReference type="EMBL" id="EKE28480.1"/>
    </source>
</evidence>
<dbReference type="EMBL" id="AMFJ01000328">
    <property type="protein sequence ID" value="EKE28480.1"/>
    <property type="molecule type" value="Genomic_DNA"/>
</dbReference>
<feature type="region of interest" description="Disordered" evidence="1">
    <location>
        <begin position="263"/>
        <end position="293"/>
    </location>
</feature>
<feature type="compositionally biased region" description="Polar residues" evidence="1">
    <location>
        <begin position="279"/>
        <end position="292"/>
    </location>
</feature>
<evidence type="ECO:0000256" key="1">
    <source>
        <dbReference type="SAM" id="MobiDB-lite"/>
    </source>
</evidence>
<dbReference type="AlphaFoldDB" id="K2GYE5"/>
<accession>K2GYE5</accession>
<organism evidence="2">
    <name type="scientific">uncultured bacterium</name>
    <name type="common">gcode 4</name>
    <dbReference type="NCBI Taxonomy" id="1234023"/>
    <lineage>
        <taxon>Bacteria</taxon>
        <taxon>environmental samples</taxon>
    </lineage>
</organism>
<protein>
    <submittedName>
        <fullName evidence="2">Uncharacterized protein</fullName>
    </submittedName>
</protein>
<name>K2GYE5_9BACT</name>
<comment type="caution">
    <text evidence="2">The sequence shown here is derived from an EMBL/GenBank/DDBJ whole genome shotgun (WGS) entry which is preliminary data.</text>
</comment>
<gene>
    <name evidence="2" type="ORF">ACD_3C00054G0020</name>
</gene>
<reference evidence="2" key="1">
    <citation type="journal article" date="2012" name="Science">
        <title>Fermentation, hydrogen, and sulfur metabolism in multiple uncultivated bacterial phyla.</title>
        <authorList>
            <person name="Wrighton K.C."/>
            <person name="Thomas B.C."/>
            <person name="Sharon I."/>
            <person name="Miller C.S."/>
            <person name="Castelle C.J."/>
            <person name="VerBerkmoes N.C."/>
            <person name="Wilkins M.J."/>
            <person name="Hettich R.L."/>
            <person name="Lipton M.S."/>
            <person name="Williams K.H."/>
            <person name="Long P.E."/>
            <person name="Banfield J.F."/>
        </authorList>
    </citation>
    <scope>NUCLEOTIDE SEQUENCE [LARGE SCALE GENOMIC DNA]</scope>
</reference>
<proteinExistence type="predicted"/>